<evidence type="ECO:0000313" key="2">
    <source>
        <dbReference type="Proteomes" id="UP000001654"/>
    </source>
</evidence>
<dbReference type="Proteomes" id="UP000001654">
    <property type="component" value="Chromosome"/>
</dbReference>
<dbReference type="KEGG" id="zpr:ZPR_1711"/>
<dbReference type="EMBL" id="CP001650">
    <property type="protein sequence ID" value="ADF52045.1"/>
    <property type="molecule type" value="Genomic_DNA"/>
</dbReference>
<dbReference type="HOGENOM" id="CLU_3384568_0_0_10"/>
<dbReference type="AlphaFoldDB" id="D5BLS9"/>
<sequence length="33" mass="4148">MFCFEAQRKNKMYREVYHSWQSQYKVIFAVISE</sequence>
<keyword evidence="2" id="KW-1185">Reference proteome</keyword>
<reference evidence="1 2" key="1">
    <citation type="journal article" date="2010" name="BMC Genomics">
        <title>The complete genome of Zunongwangia profunda SM-A87 reveals its adaptation to the deep-sea environment and ecological role in sedimentary organic nitrogen degradation.</title>
        <authorList>
            <person name="Qin Q.L."/>
            <person name="Zhang X.Y."/>
            <person name="Wang X.M."/>
            <person name="Liu G.M."/>
            <person name="Chen X.L."/>
            <person name="Xie B.B."/>
            <person name="Dang H.Y."/>
            <person name="Zhou B.C."/>
            <person name="Yu J."/>
            <person name="Zhang Y.Z."/>
        </authorList>
    </citation>
    <scope>NUCLEOTIDE SEQUENCE [LARGE SCALE GENOMIC DNA]</scope>
    <source>
        <strain evidence="2">DSM 18752 / CCTCC AB 206139 / SM-A87</strain>
    </source>
</reference>
<accession>D5BLS9</accession>
<protein>
    <submittedName>
        <fullName evidence="1">Uncharacterized protein</fullName>
    </submittedName>
</protein>
<name>D5BLS9_ZUNPS</name>
<evidence type="ECO:0000313" key="1">
    <source>
        <dbReference type="EMBL" id="ADF52045.1"/>
    </source>
</evidence>
<proteinExistence type="predicted"/>
<gene>
    <name evidence="1" type="ordered locus">ZPR_1711</name>
</gene>
<organism evidence="1 2">
    <name type="scientific">Zunongwangia profunda (strain DSM 18752 / CCTCC AB 206139 / SM-A87)</name>
    <name type="common">Wangia profunda</name>
    <dbReference type="NCBI Taxonomy" id="655815"/>
    <lineage>
        <taxon>Bacteria</taxon>
        <taxon>Pseudomonadati</taxon>
        <taxon>Bacteroidota</taxon>
        <taxon>Flavobacteriia</taxon>
        <taxon>Flavobacteriales</taxon>
        <taxon>Flavobacteriaceae</taxon>
        <taxon>Zunongwangia</taxon>
    </lineage>
</organism>